<name>I4DQR4_PAPXU</name>
<protein>
    <submittedName>
        <fullName evidence="1">Uncharacterized protein</fullName>
    </submittedName>
</protein>
<dbReference type="EMBL" id="AK404652">
    <property type="protein sequence ID" value="BAM20254.1"/>
    <property type="molecule type" value="mRNA"/>
</dbReference>
<accession>I4DQR4</accession>
<reference evidence="1" key="1">
    <citation type="journal article" date="2012" name="BMC Biol.">
        <title>Comprehensive microarray-based analysis for stage-specific larval camouflage pattern-associated genes in the swallowtail butterfly, Papilio xuthus.</title>
        <authorList>
            <person name="Futahashi R."/>
            <person name="Shirataki H."/>
            <person name="Narita T."/>
            <person name="Mita K."/>
            <person name="Fujiwara H."/>
        </authorList>
    </citation>
    <scope>NUCLEOTIDE SEQUENCE</scope>
    <source>
        <tissue evidence="1">Epidermis</tissue>
    </source>
</reference>
<dbReference type="AlphaFoldDB" id="I4DQR4"/>
<evidence type="ECO:0000313" key="1">
    <source>
        <dbReference type="EMBL" id="BAM20254.1"/>
    </source>
</evidence>
<feature type="non-terminal residue" evidence="1">
    <location>
        <position position="1"/>
    </location>
</feature>
<proteinExistence type="evidence at transcript level"/>
<sequence length="51" mass="5439">VECCLSAAVRARPPAPVAASRTSVARQSRVCRTSVARHKRSCSSFPSVIIL</sequence>
<organism evidence="1">
    <name type="scientific">Papilio xuthus</name>
    <name type="common">Asian swallowtail butterfly</name>
    <dbReference type="NCBI Taxonomy" id="66420"/>
    <lineage>
        <taxon>Eukaryota</taxon>
        <taxon>Metazoa</taxon>
        <taxon>Ecdysozoa</taxon>
        <taxon>Arthropoda</taxon>
        <taxon>Hexapoda</taxon>
        <taxon>Insecta</taxon>
        <taxon>Pterygota</taxon>
        <taxon>Neoptera</taxon>
        <taxon>Endopterygota</taxon>
        <taxon>Lepidoptera</taxon>
        <taxon>Glossata</taxon>
        <taxon>Ditrysia</taxon>
        <taxon>Papilionoidea</taxon>
        <taxon>Papilionidae</taxon>
        <taxon>Papilioninae</taxon>
        <taxon>Papilio</taxon>
    </lineage>
</organism>